<keyword evidence="2" id="KW-0472">Membrane</keyword>
<dbReference type="Proteomes" id="UP000760860">
    <property type="component" value="Unassembled WGS sequence"/>
</dbReference>
<keyword evidence="2" id="KW-1133">Transmembrane helix</keyword>
<comment type="caution">
    <text evidence="4">The sequence shown here is derived from an EMBL/GenBank/DDBJ whole genome shotgun (WGS) entry which is preliminary data.</text>
</comment>
<evidence type="ECO:0000256" key="2">
    <source>
        <dbReference type="SAM" id="Phobius"/>
    </source>
</evidence>
<dbReference type="EMBL" id="MJFZ01000498">
    <property type="protein sequence ID" value="RAW28320.1"/>
    <property type="molecule type" value="Genomic_DNA"/>
</dbReference>
<feature type="transmembrane region" description="Helical" evidence="2">
    <location>
        <begin position="461"/>
        <end position="482"/>
    </location>
</feature>
<dbReference type="OrthoDB" id="125125at2759"/>
<reference evidence="4 5" key="1">
    <citation type="submission" date="2018-01" db="EMBL/GenBank/DDBJ databases">
        <title>Draft genome of the strawberry crown rot pathogen Phytophthora cactorum.</title>
        <authorList>
            <person name="Armitage A.D."/>
            <person name="Lysoe E."/>
            <person name="Nellist C.F."/>
            <person name="Harrison R.J."/>
            <person name="Brurberg M.B."/>
        </authorList>
    </citation>
    <scope>NUCLEOTIDE SEQUENCE [LARGE SCALE GENOMIC DNA]</scope>
    <source>
        <strain evidence="4 5">10300</strain>
    </source>
</reference>
<feature type="region of interest" description="Disordered" evidence="1">
    <location>
        <begin position="1"/>
        <end position="22"/>
    </location>
</feature>
<evidence type="ECO:0000256" key="1">
    <source>
        <dbReference type="SAM" id="MobiDB-lite"/>
    </source>
</evidence>
<feature type="transmembrane region" description="Helical" evidence="2">
    <location>
        <begin position="165"/>
        <end position="186"/>
    </location>
</feature>
<reference evidence="3" key="2">
    <citation type="submission" date="2018-05" db="EMBL/GenBank/DDBJ databases">
        <title>Effector identification in a new, highly contiguous assembly of the strawberry crown rot pathogen Phytophthora cactorum.</title>
        <authorList>
            <person name="Armitage A.D."/>
            <person name="Nellist C.F."/>
            <person name="Bates H."/>
            <person name="Vickerstaff R.J."/>
            <person name="Harrison R.J."/>
        </authorList>
    </citation>
    <scope>NUCLEOTIDE SEQUENCE</scope>
    <source>
        <strain evidence="3">P421</strain>
    </source>
</reference>
<keyword evidence="5" id="KW-1185">Reference proteome</keyword>
<organism evidence="4 5">
    <name type="scientific">Phytophthora cactorum</name>
    <dbReference type="NCBI Taxonomy" id="29920"/>
    <lineage>
        <taxon>Eukaryota</taxon>
        <taxon>Sar</taxon>
        <taxon>Stramenopiles</taxon>
        <taxon>Oomycota</taxon>
        <taxon>Peronosporomycetes</taxon>
        <taxon>Peronosporales</taxon>
        <taxon>Peronosporaceae</taxon>
        <taxon>Phytophthora</taxon>
    </lineage>
</organism>
<feature type="transmembrane region" description="Helical" evidence="2">
    <location>
        <begin position="502"/>
        <end position="523"/>
    </location>
</feature>
<gene>
    <name evidence="4" type="ORF">PC110_g15300</name>
    <name evidence="3" type="ORF">PC129_g9083</name>
</gene>
<feature type="transmembrane region" description="Helical" evidence="2">
    <location>
        <begin position="138"/>
        <end position="159"/>
    </location>
</feature>
<proteinExistence type="predicted"/>
<dbReference type="STRING" id="29920.A0A329RVK2"/>
<feature type="transmembrane region" description="Helical" evidence="2">
    <location>
        <begin position="105"/>
        <end position="126"/>
    </location>
</feature>
<dbReference type="Proteomes" id="UP000251314">
    <property type="component" value="Unassembled WGS sequence"/>
</dbReference>
<keyword evidence="2" id="KW-0812">Transmembrane</keyword>
<accession>A0A329RVK2</accession>
<evidence type="ECO:0000313" key="5">
    <source>
        <dbReference type="Proteomes" id="UP000251314"/>
    </source>
</evidence>
<dbReference type="AlphaFoldDB" id="A0A329RVK2"/>
<evidence type="ECO:0000313" key="4">
    <source>
        <dbReference type="EMBL" id="RAW28320.1"/>
    </source>
</evidence>
<evidence type="ECO:0000313" key="3">
    <source>
        <dbReference type="EMBL" id="KAG3220147.1"/>
    </source>
</evidence>
<protein>
    <submittedName>
        <fullName evidence="4">Uncharacterized protein</fullName>
    </submittedName>
</protein>
<feature type="compositionally biased region" description="Low complexity" evidence="1">
    <location>
        <begin position="1"/>
        <end position="17"/>
    </location>
</feature>
<sequence>MMTSIQPATQPQPTFTTLRAGSSTESTSFDKLLRAWKNLQVSYYGGKYSIERLLALEEYARKTKLLRAICVCIGTPIPTAALVVIQESIPLQDPTKGWRENYGFWIRAAILAMLMACVVVGQMRYFIDGITLSWSRELLFSVCTAAVFTVIAAFVSAHLLFPVPFFVLTLAPLFYTSYIVVFRILAGGRIFQHILASRVEFFRYIKFLVAENVVACTYPAYEALFRLAQGTHCQLPVIFLLPITKMALKNMMLQCAVQMEDMTPEAVIFTVDFFNAVYVSSCMQSATSLVSVVAIIATDLPQTAFMLYGLHQRTTSTRQRLRQVIGGSRNDNLLDAPCYLCQDPERFDRQTRMGIRIYSCLPHLLSTEKKALLDKLDQVPQTRDCRAPKASNCVRHWLWLSYRVEAIHPAVNDSEPATKTLASPMRIPGARKNSESFPTRRLALGESLETLFSLECIVVTAYLEAVTPIFYCCYVLVMVHLPSSQYHMELTGITSDNAGSKVQSLFVFGLFQIASFVVLALVIKRNCGIHALQHLAFVFETQTSLVQGKLMGWMVITLCFRVVHFGTKRLELFRFISD</sequence>
<dbReference type="VEuPathDB" id="FungiDB:PC110_g15300"/>
<name>A0A329RVK2_9STRA</name>
<dbReference type="EMBL" id="RCMV01000278">
    <property type="protein sequence ID" value="KAG3220147.1"/>
    <property type="molecule type" value="Genomic_DNA"/>
</dbReference>
<feature type="transmembrane region" description="Helical" evidence="2">
    <location>
        <begin position="65"/>
        <end position="85"/>
    </location>
</feature>